<reference evidence="3 4" key="1">
    <citation type="submission" date="2019-06" db="EMBL/GenBank/DDBJ databases">
        <title>Draft genome sequence of the filamentous fungus Phialemoniopsis curvata isolated from diesel fuel.</title>
        <authorList>
            <person name="Varaljay V.A."/>
            <person name="Lyon W.J."/>
            <person name="Crouch A.L."/>
            <person name="Drake C.E."/>
            <person name="Hollomon J.M."/>
            <person name="Nadeau L.J."/>
            <person name="Nunn H.S."/>
            <person name="Stevenson B.S."/>
            <person name="Bojanowski C.L."/>
            <person name="Crookes-Goodson W.J."/>
        </authorList>
    </citation>
    <scope>NUCLEOTIDE SEQUENCE [LARGE SCALE GENOMIC DNA]</scope>
    <source>
        <strain evidence="3 4">D216</strain>
    </source>
</reference>
<dbReference type="InterPro" id="IPR016163">
    <property type="entry name" value="Ald_DH_C"/>
</dbReference>
<dbReference type="GeneID" id="41971447"/>
<evidence type="ECO:0000313" key="4">
    <source>
        <dbReference type="Proteomes" id="UP000319257"/>
    </source>
</evidence>
<dbReference type="PANTHER" id="PTHR43111:SF1">
    <property type="entry name" value="ALDEHYDE DEHYDROGENASE B-RELATED"/>
    <property type="match status" value="1"/>
</dbReference>
<organism evidence="3 4">
    <name type="scientific">Thyridium curvatum</name>
    <dbReference type="NCBI Taxonomy" id="1093900"/>
    <lineage>
        <taxon>Eukaryota</taxon>
        <taxon>Fungi</taxon>
        <taxon>Dikarya</taxon>
        <taxon>Ascomycota</taxon>
        <taxon>Pezizomycotina</taxon>
        <taxon>Sordariomycetes</taxon>
        <taxon>Sordariomycetidae</taxon>
        <taxon>Thyridiales</taxon>
        <taxon>Thyridiaceae</taxon>
        <taxon>Thyridium</taxon>
    </lineage>
</organism>
<dbReference type="RefSeq" id="XP_030998062.1">
    <property type="nucleotide sequence ID" value="XM_031138363.1"/>
</dbReference>
<dbReference type="Gene3D" id="3.40.605.10">
    <property type="entry name" value="Aldehyde Dehydrogenase, Chain A, domain 1"/>
    <property type="match status" value="1"/>
</dbReference>
<evidence type="ECO:0000259" key="2">
    <source>
        <dbReference type="Pfam" id="PF00171"/>
    </source>
</evidence>
<dbReference type="AlphaFoldDB" id="A0A507BH78"/>
<evidence type="ECO:0000256" key="1">
    <source>
        <dbReference type="SAM" id="Phobius"/>
    </source>
</evidence>
<dbReference type="InterPro" id="IPR015590">
    <property type="entry name" value="Aldehyde_DH_dom"/>
</dbReference>
<feature type="domain" description="Aldehyde dehydrogenase" evidence="2">
    <location>
        <begin position="23"/>
        <end position="249"/>
    </location>
</feature>
<dbReference type="Pfam" id="PF00171">
    <property type="entry name" value="Aldedh"/>
    <property type="match status" value="1"/>
</dbReference>
<sequence>MPCSLADVRSAAIDGRAQNAFFKKEQLKKLHETLVENVSQIQDAISSDTGHRLSEVKLEYCLALECVAKCFGAIDPKSSLHDEYAVARSEDAPDAREAVGIIVIEPTTHTFLFSLVSALAPALAAGNCIIVEQTMLKTPRVVLDIISRALDRDIFHVTSKQLSDAEIDHRHIRVLQSGTSNASLGGQIVSQAESRVVAVIERDADLQAAAEAIVRARFSLGGRSPYAPDLVLVNEWVKKKFLTAVTQCAVRFAPDTTETLSKADQHKHGLANKVVEERRCRVISSDGSGLIVDVEDRATFLLQSKVKEACIAVYGIRSMDDAIDIASSHGRHLALYVFTAMPAAAKYIAQFIDTDVAFINQIPVEILFGPANPGGKVLLRTHAERYDATQFSLPSPQYASHTKDGQMLSSLLSDVSSRELRKLEQKAMAPLPEVKRKNWRTIGFFEQGILIGGSLLLTTVITCTVVLCYYTVKFVRPGH</sequence>
<keyword evidence="1" id="KW-1133">Transmembrane helix</keyword>
<comment type="caution">
    <text evidence="3">The sequence shown here is derived from an EMBL/GenBank/DDBJ whole genome shotgun (WGS) entry which is preliminary data.</text>
</comment>
<dbReference type="SUPFAM" id="SSF53720">
    <property type="entry name" value="ALDH-like"/>
    <property type="match status" value="1"/>
</dbReference>
<evidence type="ECO:0000313" key="3">
    <source>
        <dbReference type="EMBL" id="TPX16351.1"/>
    </source>
</evidence>
<proteinExistence type="predicted"/>
<keyword evidence="1" id="KW-0812">Transmembrane</keyword>
<name>A0A507BH78_9PEZI</name>
<keyword evidence="4" id="KW-1185">Reference proteome</keyword>
<gene>
    <name evidence="3" type="ORF">E0L32_004000</name>
</gene>
<keyword evidence="1" id="KW-0472">Membrane</keyword>
<dbReference type="PANTHER" id="PTHR43111">
    <property type="entry name" value="ALDEHYDE DEHYDROGENASE B-RELATED"/>
    <property type="match status" value="1"/>
</dbReference>
<protein>
    <recommendedName>
        <fullName evidence="2">Aldehyde dehydrogenase domain-containing protein</fullName>
    </recommendedName>
</protein>
<dbReference type="STRING" id="1093900.A0A507BH78"/>
<dbReference type="OrthoDB" id="5596991at2759"/>
<dbReference type="GO" id="GO:0016620">
    <property type="term" value="F:oxidoreductase activity, acting on the aldehyde or oxo group of donors, NAD or NADP as acceptor"/>
    <property type="evidence" value="ECO:0007669"/>
    <property type="project" value="InterPro"/>
</dbReference>
<dbReference type="InterPro" id="IPR016161">
    <property type="entry name" value="Ald_DH/histidinol_DH"/>
</dbReference>
<dbReference type="InterPro" id="IPR016162">
    <property type="entry name" value="Ald_DH_N"/>
</dbReference>
<accession>A0A507BH78</accession>
<feature type="transmembrane region" description="Helical" evidence="1">
    <location>
        <begin position="449"/>
        <end position="472"/>
    </location>
</feature>
<dbReference type="InParanoid" id="A0A507BH78"/>
<dbReference type="Gene3D" id="3.40.309.10">
    <property type="entry name" value="Aldehyde Dehydrogenase, Chain A, domain 2"/>
    <property type="match status" value="1"/>
</dbReference>
<dbReference type="Proteomes" id="UP000319257">
    <property type="component" value="Unassembled WGS sequence"/>
</dbReference>
<dbReference type="EMBL" id="SKBQ01000018">
    <property type="protein sequence ID" value="TPX16351.1"/>
    <property type="molecule type" value="Genomic_DNA"/>
</dbReference>